<feature type="compositionally biased region" description="Polar residues" evidence="1">
    <location>
        <begin position="104"/>
        <end position="116"/>
    </location>
</feature>
<dbReference type="Proteomes" id="UP000026961">
    <property type="component" value="Chromosome 1"/>
</dbReference>
<accession>A0A0D9YF21</accession>
<organism evidence="2">
    <name type="scientific">Oryza glumipatula</name>
    <dbReference type="NCBI Taxonomy" id="40148"/>
    <lineage>
        <taxon>Eukaryota</taxon>
        <taxon>Viridiplantae</taxon>
        <taxon>Streptophyta</taxon>
        <taxon>Embryophyta</taxon>
        <taxon>Tracheophyta</taxon>
        <taxon>Spermatophyta</taxon>
        <taxon>Magnoliopsida</taxon>
        <taxon>Liliopsida</taxon>
        <taxon>Poales</taxon>
        <taxon>Poaceae</taxon>
        <taxon>BOP clade</taxon>
        <taxon>Oryzoideae</taxon>
        <taxon>Oryzeae</taxon>
        <taxon>Oryzinae</taxon>
        <taxon>Oryza</taxon>
    </lineage>
</organism>
<evidence type="ECO:0000313" key="2">
    <source>
        <dbReference type="EnsemblPlants" id="OGLUM01G35300.1"/>
    </source>
</evidence>
<name>A0A0D9YF21_9ORYZ</name>
<reference evidence="2" key="3">
    <citation type="submission" date="2018-05" db="EMBL/GenBank/DDBJ databases">
        <title>OgluRS3 (Oryza glumaepatula Reference Sequence Version 3).</title>
        <authorList>
            <person name="Zhang J."/>
            <person name="Kudrna D."/>
            <person name="Lee S."/>
            <person name="Talag J."/>
            <person name="Welchert J."/>
            <person name="Wing R.A."/>
        </authorList>
    </citation>
    <scope>NUCLEOTIDE SEQUENCE [LARGE SCALE GENOMIC DNA]</scope>
</reference>
<keyword evidence="3" id="KW-1185">Reference proteome</keyword>
<proteinExistence type="predicted"/>
<reference evidence="2" key="2">
    <citation type="submission" date="2015-04" db="UniProtKB">
        <authorList>
            <consortium name="EnsemblPlants"/>
        </authorList>
    </citation>
    <scope>IDENTIFICATION</scope>
</reference>
<dbReference type="EnsemblPlants" id="OGLUM01G35300.1">
    <property type="protein sequence ID" value="OGLUM01G35300.1"/>
    <property type="gene ID" value="OGLUM01G35300"/>
</dbReference>
<protein>
    <submittedName>
        <fullName evidence="2">Uncharacterized protein</fullName>
    </submittedName>
</protein>
<dbReference type="HOGENOM" id="CLU_2100701_0_0_1"/>
<dbReference type="AlphaFoldDB" id="A0A0D9YF21"/>
<reference evidence="2" key="1">
    <citation type="submission" date="2013-08" db="EMBL/GenBank/DDBJ databases">
        <title>Oryza genome evolution.</title>
        <authorList>
            <person name="Wing R.A."/>
            <person name="Panaud O."/>
            <person name="Oliveira A.C."/>
        </authorList>
    </citation>
    <scope>NUCLEOTIDE SEQUENCE</scope>
</reference>
<feature type="region of interest" description="Disordered" evidence="1">
    <location>
        <begin position="74"/>
        <end position="116"/>
    </location>
</feature>
<dbReference type="Gramene" id="OGLUM01G35300.1">
    <property type="protein sequence ID" value="OGLUM01G35300.1"/>
    <property type="gene ID" value="OGLUM01G35300"/>
</dbReference>
<evidence type="ECO:0000256" key="1">
    <source>
        <dbReference type="SAM" id="MobiDB-lite"/>
    </source>
</evidence>
<evidence type="ECO:0000313" key="3">
    <source>
        <dbReference type="Proteomes" id="UP000026961"/>
    </source>
</evidence>
<sequence>METGGGAAENRVRRDRLRECVHLVPVFHPFPATVSRLEKAEGSPRERIWASGMQQFNFKGWACMLTNAWLGQPQKPVWSRPNHNHDKSHAHVLSQPRRPPGALSTHNTIIPKSPYT</sequence>